<protein>
    <recommendedName>
        <fullName evidence="3">B3 domain-containing protein</fullName>
    </recommendedName>
</protein>
<reference evidence="1" key="1">
    <citation type="submission" date="2020-03" db="EMBL/GenBank/DDBJ databases">
        <title>A high-quality chromosome-level genome assembly of a woody plant with both climbing and erect habits, Rhamnella rubrinervis.</title>
        <authorList>
            <person name="Lu Z."/>
            <person name="Yang Y."/>
            <person name="Zhu X."/>
            <person name="Sun Y."/>
        </authorList>
    </citation>
    <scope>NUCLEOTIDE SEQUENCE</scope>
    <source>
        <strain evidence="1">BYM</strain>
        <tissue evidence="1">Leaf</tissue>
    </source>
</reference>
<sequence>MMITTMKKTIYYNFFPTKAEEEAAKSNPKSQPLPRRTPVEIRDVYPQTLPDPNNPWLIRKVLRHEEIQSSKLVLSFNETFEHIFRYWSMDMVSNILKGKRFYVSIWDVSDVSGLARRYKSNDIFLEEEVNNGGEFYYLGWKDLNEARNFNPGDEIGLFWDVNFGVFQFKLLCQKAAL</sequence>
<comment type="caution">
    <text evidence="1">The sequence shown here is derived from an EMBL/GenBank/DDBJ whole genome shotgun (WGS) entry which is preliminary data.</text>
</comment>
<gene>
    <name evidence="1" type="ORF">FNV43_RR10812</name>
</gene>
<organism evidence="1 2">
    <name type="scientific">Rhamnella rubrinervis</name>
    <dbReference type="NCBI Taxonomy" id="2594499"/>
    <lineage>
        <taxon>Eukaryota</taxon>
        <taxon>Viridiplantae</taxon>
        <taxon>Streptophyta</taxon>
        <taxon>Embryophyta</taxon>
        <taxon>Tracheophyta</taxon>
        <taxon>Spermatophyta</taxon>
        <taxon>Magnoliopsida</taxon>
        <taxon>eudicotyledons</taxon>
        <taxon>Gunneridae</taxon>
        <taxon>Pentapetalae</taxon>
        <taxon>rosids</taxon>
        <taxon>fabids</taxon>
        <taxon>Rosales</taxon>
        <taxon>Rhamnaceae</taxon>
        <taxon>rhamnoid group</taxon>
        <taxon>Rhamneae</taxon>
        <taxon>Rhamnella</taxon>
    </lineage>
</organism>
<keyword evidence="2" id="KW-1185">Reference proteome</keyword>
<evidence type="ECO:0000313" key="2">
    <source>
        <dbReference type="Proteomes" id="UP000796880"/>
    </source>
</evidence>
<evidence type="ECO:0008006" key="3">
    <source>
        <dbReference type="Google" id="ProtNLM"/>
    </source>
</evidence>
<proteinExistence type="predicted"/>
<dbReference type="PANTHER" id="PTHR36264:SF5">
    <property type="entry name" value="SET DOMAIN-CONTAINING PROTEIN"/>
    <property type="match status" value="1"/>
</dbReference>
<dbReference type="PANTHER" id="PTHR36264">
    <property type="entry name" value="SET DOMAIN-CONTAINING PROTEIN"/>
    <property type="match status" value="1"/>
</dbReference>
<dbReference type="EMBL" id="VOIH02000005">
    <property type="protein sequence ID" value="KAF3445636.1"/>
    <property type="molecule type" value="Genomic_DNA"/>
</dbReference>
<dbReference type="OrthoDB" id="911161at2759"/>
<dbReference type="AlphaFoldDB" id="A0A8K0H4E2"/>
<dbReference type="Proteomes" id="UP000796880">
    <property type="component" value="Unassembled WGS sequence"/>
</dbReference>
<evidence type="ECO:0000313" key="1">
    <source>
        <dbReference type="EMBL" id="KAF3445636.1"/>
    </source>
</evidence>
<name>A0A8K0H4E2_9ROSA</name>
<accession>A0A8K0H4E2</accession>